<dbReference type="Gene3D" id="1.20.120.520">
    <property type="entry name" value="nmb1532 protein domain like"/>
    <property type="match status" value="1"/>
</dbReference>
<dbReference type="PATRIC" id="fig|442562.3.peg.2105"/>
<sequence>MDHSLETRPGLPDALRVLLRDYPREGWEQDPSFHGLVSFWLGMHLHFRDALGLMRGDAEALLDRRLDPASWAPRLARTGGGFVQHLHGHHGIEDDHYFPLLSARDARLARGFDILDADHHALDGHLDAFVRDANAALSALKDEDALRTGAGRLHEGLLRLDRFLDRHLTDEEELIVPVILRDGEAGLR</sequence>
<reference evidence="2 3" key="1">
    <citation type="submission" date="2013-02" db="EMBL/GenBank/DDBJ databases">
        <authorList>
            <person name="Fiebig A."/>
            <person name="Goeker M."/>
            <person name="Klenk H.-P.P."/>
        </authorList>
    </citation>
    <scope>NUCLEOTIDE SEQUENCE [LARGE SCALE GENOMIC DNA]</scope>
    <source>
        <strain evidence="2 3">DSM 19309</strain>
    </source>
</reference>
<dbReference type="AlphaFoldDB" id="A0A017HR94"/>
<feature type="domain" description="Hemerythrin-like" evidence="1">
    <location>
        <begin position="37"/>
        <end position="178"/>
    </location>
</feature>
<dbReference type="RefSeq" id="WP_037282163.1">
    <property type="nucleotide sequence ID" value="NZ_KK088603.1"/>
</dbReference>
<comment type="caution">
    <text evidence="2">The sequence shown here is derived from an EMBL/GenBank/DDBJ whole genome shotgun (WGS) entry which is preliminary data.</text>
</comment>
<dbReference type="InterPro" id="IPR012312">
    <property type="entry name" value="Hemerythrin-like"/>
</dbReference>
<evidence type="ECO:0000313" key="3">
    <source>
        <dbReference type="Proteomes" id="UP000019666"/>
    </source>
</evidence>
<organism evidence="2 3">
    <name type="scientific">Rubellimicrobium mesophilum DSM 19309</name>
    <dbReference type="NCBI Taxonomy" id="442562"/>
    <lineage>
        <taxon>Bacteria</taxon>
        <taxon>Pseudomonadati</taxon>
        <taxon>Pseudomonadota</taxon>
        <taxon>Alphaproteobacteria</taxon>
        <taxon>Rhodobacterales</taxon>
        <taxon>Roseobacteraceae</taxon>
        <taxon>Rubellimicrobium</taxon>
    </lineage>
</organism>
<dbReference type="EMBL" id="AOSK01000053">
    <property type="protein sequence ID" value="EYD76284.1"/>
    <property type="molecule type" value="Genomic_DNA"/>
</dbReference>
<dbReference type="STRING" id="442562.Rumeso_02133"/>
<dbReference type="Proteomes" id="UP000019666">
    <property type="component" value="Unassembled WGS sequence"/>
</dbReference>
<gene>
    <name evidence="2" type="ORF">Rumeso_02133</name>
</gene>
<dbReference type="OrthoDB" id="6077989at2"/>
<keyword evidence="3" id="KW-1185">Reference proteome</keyword>
<protein>
    <recommendedName>
        <fullName evidence="1">Hemerythrin-like domain-containing protein</fullName>
    </recommendedName>
</protein>
<proteinExistence type="predicted"/>
<name>A0A017HR94_9RHOB</name>
<dbReference type="HOGENOM" id="CLU_120431_0_0_5"/>
<evidence type="ECO:0000313" key="2">
    <source>
        <dbReference type="EMBL" id="EYD76284.1"/>
    </source>
</evidence>
<accession>A0A017HR94</accession>
<evidence type="ECO:0000259" key="1">
    <source>
        <dbReference type="Pfam" id="PF01814"/>
    </source>
</evidence>
<dbReference type="Pfam" id="PF01814">
    <property type="entry name" value="Hemerythrin"/>
    <property type="match status" value="1"/>
</dbReference>